<evidence type="ECO:0000313" key="3">
    <source>
        <dbReference type="Proteomes" id="UP000823399"/>
    </source>
</evidence>
<feature type="transmembrane region" description="Helical" evidence="1">
    <location>
        <begin position="12"/>
        <end position="32"/>
    </location>
</feature>
<dbReference type="AlphaFoldDB" id="A0A9P7F9B7"/>
<name>A0A9P7F9B7_9AGAM</name>
<dbReference type="OrthoDB" id="10434132at2759"/>
<keyword evidence="1" id="KW-0472">Membrane</keyword>
<proteinExistence type="predicted"/>
<gene>
    <name evidence="2" type="ORF">F5147DRAFT_688117</name>
</gene>
<keyword evidence="1" id="KW-0812">Transmembrane</keyword>
<sequence>MYSEPSMCSSLFCNLVYVLFCSVLLNISHLQGTPRASVIDEKPYPGQGPKQRLMHLIGVCLFYLAVCLITIHYTSWGSFPSRWRQIAQLELEWTRPDSLSE</sequence>
<accession>A0A9P7F9B7</accession>
<reference evidence="2" key="1">
    <citation type="journal article" date="2020" name="New Phytol.">
        <title>Comparative genomics reveals dynamic genome evolution in host specialist ectomycorrhizal fungi.</title>
        <authorList>
            <person name="Lofgren L.A."/>
            <person name="Nguyen N.H."/>
            <person name="Vilgalys R."/>
            <person name="Ruytinx J."/>
            <person name="Liao H.L."/>
            <person name="Branco S."/>
            <person name="Kuo A."/>
            <person name="LaButti K."/>
            <person name="Lipzen A."/>
            <person name="Andreopoulos W."/>
            <person name="Pangilinan J."/>
            <person name="Riley R."/>
            <person name="Hundley H."/>
            <person name="Na H."/>
            <person name="Barry K."/>
            <person name="Grigoriev I.V."/>
            <person name="Stajich J.E."/>
            <person name="Kennedy P.G."/>
        </authorList>
    </citation>
    <scope>NUCLEOTIDE SEQUENCE</scope>
    <source>
        <strain evidence="2">FC423</strain>
    </source>
</reference>
<dbReference type="Proteomes" id="UP000823399">
    <property type="component" value="Unassembled WGS sequence"/>
</dbReference>
<evidence type="ECO:0000256" key="1">
    <source>
        <dbReference type="SAM" id="Phobius"/>
    </source>
</evidence>
<dbReference type="RefSeq" id="XP_041294440.1">
    <property type="nucleotide sequence ID" value="XM_041436886.1"/>
</dbReference>
<keyword evidence="1" id="KW-1133">Transmembrane helix</keyword>
<feature type="transmembrane region" description="Helical" evidence="1">
    <location>
        <begin position="52"/>
        <end position="74"/>
    </location>
</feature>
<organism evidence="2 3">
    <name type="scientific">Suillus discolor</name>
    <dbReference type="NCBI Taxonomy" id="1912936"/>
    <lineage>
        <taxon>Eukaryota</taxon>
        <taxon>Fungi</taxon>
        <taxon>Dikarya</taxon>
        <taxon>Basidiomycota</taxon>
        <taxon>Agaricomycotina</taxon>
        <taxon>Agaricomycetes</taxon>
        <taxon>Agaricomycetidae</taxon>
        <taxon>Boletales</taxon>
        <taxon>Suillineae</taxon>
        <taxon>Suillaceae</taxon>
        <taxon>Suillus</taxon>
    </lineage>
</organism>
<dbReference type="EMBL" id="JABBWM010000019">
    <property type="protein sequence ID" value="KAG2110966.1"/>
    <property type="molecule type" value="Genomic_DNA"/>
</dbReference>
<comment type="caution">
    <text evidence="2">The sequence shown here is derived from an EMBL/GenBank/DDBJ whole genome shotgun (WGS) entry which is preliminary data.</text>
</comment>
<dbReference type="GeneID" id="64699145"/>
<protein>
    <submittedName>
        <fullName evidence="2">Uncharacterized protein</fullName>
    </submittedName>
</protein>
<evidence type="ECO:0000313" key="2">
    <source>
        <dbReference type="EMBL" id="KAG2110966.1"/>
    </source>
</evidence>
<keyword evidence="3" id="KW-1185">Reference proteome</keyword>